<evidence type="ECO:0000313" key="2">
    <source>
        <dbReference type="Proteomes" id="UP000502260"/>
    </source>
</evidence>
<reference evidence="2" key="1">
    <citation type="submission" date="2020-03" db="EMBL/GenBank/DDBJ databases">
        <title>Complete genome sequence of sulfur-oxidizing bacterium skT11.</title>
        <authorList>
            <person name="Kanda M."/>
            <person name="Kojima H."/>
            <person name="Fukui M."/>
        </authorList>
    </citation>
    <scope>NUCLEOTIDE SEQUENCE [LARGE SCALE GENOMIC DNA]</scope>
    <source>
        <strain evidence="2">skT11</strain>
    </source>
</reference>
<dbReference type="Proteomes" id="UP000502260">
    <property type="component" value="Chromosome"/>
</dbReference>
<gene>
    <name evidence="1" type="ORF">SKTS_12340</name>
</gene>
<name>A0A6F8V9G8_9PROT</name>
<dbReference type="AlphaFoldDB" id="A0A6F8V9G8"/>
<evidence type="ECO:0000313" key="1">
    <source>
        <dbReference type="EMBL" id="BCB26348.1"/>
    </source>
</evidence>
<organism evidence="1 2">
    <name type="scientific">Sulfurimicrobium lacus</name>
    <dbReference type="NCBI Taxonomy" id="2715678"/>
    <lineage>
        <taxon>Bacteria</taxon>
        <taxon>Pseudomonadati</taxon>
        <taxon>Pseudomonadota</taxon>
        <taxon>Betaproteobacteria</taxon>
        <taxon>Nitrosomonadales</taxon>
        <taxon>Sulfuricellaceae</taxon>
        <taxon>Sulfurimicrobium</taxon>
    </lineage>
</organism>
<sequence length="511" mass="58791">MFDLLALFRTKPSGFLTSAKTADAWLQDLRGHDEYEAQKQVIDALSGFLKSQEPLTRERLKVLRHVDETSQAFQKKLGETYFQHQNELKRGEDVLWKSMTTLFSRLAHSYQLFIHEIVAQRGKSEFTRYLPTIAARTLHYYAQGIKWGYFHQEPVQPVMWKRLHKYYLMCENARLATTEVELNSKRLTTCCNEYMQILLLDMIKPMTLPPDQIEMVDHWLDHWSHLVPLEQDCDPETHMHCVDLSTGVGARKLLEEMHGPDLRCWSMVDLYLQIRKSRTGLTDGNWSEHVELGDECVLPDCIDLLDYVARYWIRPEAARRQCRAPVEDRMVEMACGVGAIYSCLQPEEARPGHKIPFEHWSVQDESEGGYGLVEARPTERAQEGKLVLVKPSGHDGAWEIGVVRWKRDSESGMPALGVERLSDAPKQVELTEADGGEGVIKALFLPKLYQRDINSSLILQSADFREGRLLDMHYRNNVFHVRLAEVVDSSEEWVRVHFTVLGNRTPGAKAA</sequence>
<accession>A0A6F8V9G8</accession>
<dbReference type="KEGG" id="slac:SKTS_12340"/>
<keyword evidence="2" id="KW-1185">Reference proteome</keyword>
<dbReference type="EMBL" id="AP022853">
    <property type="protein sequence ID" value="BCB26348.1"/>
    <property type="molecule type" value="Genomic_DNA"/>
</dbReference>
<proteinExistence type="predicted"/>
<dbReference type="RefSeq" id="WP_173061896.1">
    <property type="nucleotide sequence ID" value="NZ_AP022853.1"/>
</dbReference>
<protein>
    <submittedName>
        <fullName evidence="1">Uncharacterized protein</fullName>
    </submittedName>
</protein>